<evidence type="ECO:0000256" key="1">
    <source>
        <dbReference type="SAM" id="MobiDB-lite"/>
    </source>
</evidence>
<dbReference type="Proteomes" id="UP000292209">
    <property type="component" value="Unassembled WGS sequence"/>
</dbReference>
<evidence type="ECO:0000313" key="3">
    <source>
        <dbReference type="Proteomes" id="UP000292209"/>
    </source>
</evidence>
<reference evidence="2 3" key="1">
    <citation type="submission" date="2019-02" db="EMBL/GenBank/DDBJ databases">
        <title>Genomic Encyclopedia of Archaeal and Bacterial Type Strains, Phase II (KMG-II): from individual species to whole genera.</title>
        <authorList>
            <person name="Goeker M."/>
        </authorList>
    </citation>
    <scope>NUCLEOTIDE SEQUENCE [LARGE SCALE GENOMIC DNA]</scope>
    <source>
        <strain evidence="2 3">DSM 21411</strain>
    </source>
</reference>
<feature type="region of interest" description="Disordered" evidence="1">
    <location>
        <begin position="1"/>
        <end position="20"/>
    </location>
</feature>
<sequence length="37" mass="4063">MSDQGGRDTEKDLYGKNGGTKLYSQKIPLIIPVPNVE</sequence>
<evidence type="ECO:0000313" key="2">
    <source>
        <dbReference type="EMBL" id="RZS95476.1"/>
    </source>
</evidence>
<gene>
    <name evidence="2" type="ORF">BC751_1009</name>
</gene>
<organism evidence="2 3">
    <name type="scientific">Cecembia calidifontis</name>
    <dbReference type="NCBI Taxonomy" id="1187080"/>
    <lineage>
        <taxon>Bacteria</taxon>
        <taxon>Pseudomonadati</taxon>
        <taxon>Bacteroidota</taxon>
        <taxon>Cytophagia</taxon>
        <taxon>Cytophagales</taxon>
        <taxon>Cyclobacteriaceae</taxon>
        <taxon>Cecembia</taxon>
    </lineage>
</organism>
<dbReference type="EMBL" id="SGXG01000001">
    <property type="protein sequence ID" value="RZS95476.1"/>
    <property type="molecule type" value="Genomic_DNA"/>
</dbReference>
<proteinExistence type="predicted"/>
<keyword evidence="3" id="KW-1185">Reference proteome</keyword>
<name>A0A4Q7P5Y7_9BACT</name>
<comment type="caution">
    <text evidence="2">The sequence shown here is derived from an EMBL/GenBank/DDBJ whole genome shotgun (WGS) entry which is preliminary data.</text>
</comment>
<dbReference type="AlphaFoldDB" id="A0A4Q7P5Y7"/>
<feature type="compositionally biased region" description="Basic and acidic residues" evidence="1">
    <location>
        <begin position="1"/>
        <end position="14"/>
    </location>
</feature>
<protein>
    <submittedName>
        <fullName evidence="2">Uncharacterized protein</fullName>
    </submittedName>
</protein>
<accession>A0A4Q7P5Y7</accession>